<dbReference type="Proteomes" id="UP001431783">
    <property type="component" value="Unassembled WGS sequence"/>
</dbReference>
<protein>
    <submittedName>
        <fullName evidence="1">Uncharacterized protein</fullName>
    </submittedName>
</protein>
<sequence length="108" mass="12333">MRIFKIPSFCSNLVDTVMLFAIHVGIRSETLNHGFSLFLNEVEKLMTLHRDISEVLKWIFVGIGFGFFACHLIDVGTCTLIPSGARVEFRMINEYVSILGTRRGMDKY</sequence>
<evidence type="ECO:0000313" key="2">
    <source>
        <dbReference type="Proteomes" id="UP001431783"/>
    </source>
</evidence>
<gene>
    <name evidence="1" type="ORF">WA026_010485</name>
</gene>
<keyword evidence="2" id="KW-1185">Reference proteome</keyword>
<name>A0AAW1VCB7_9CUCU</name>
<dbReference type="EMBL" id="JARQZJ010000125">
    <property type="protein sequence ID" value="KAK9890392.1"/>
    <property type="molecule type" value="Genomic_DNA"/>
</dbReference>
<reference evidence="1 2" key="1">
    <citation type="submission" date="2023-03" db="EMBL/GenBank/DDBJ databases">
        <title>Genome insight into feeding habits of ladybird beetles.</title>
        <authorList>
            <person name="Li H.-S."/>
            <person name="Huang Y.-H."/>
            <person name="Pang H."/>
        </authorList>
    </citation>
    <scope>NUCLEOTIDE SEQUENCE [LARGE SCALE GENOMIC DNA]</scope>
    <source>
        <strain evidence="1">SYSU_2023b</strain>
        <tissue evidence="1">Whole body</tissue>
    </source>
</reference>
<evidence type="ECO:0000313" key="1">
    <source>
        <dbReference type="EMBL" id="KAK9890392.1"/>
    </source>
</evidence>
<proteinExistence type="predicted"/>
<organism evidence="1 2">
    <name type="scientific">Henosepilachna vigintioctopunctata</name>
    <dbReference type="NCBI Taxonomy" id="420089"/>
    <lineage>
        <taxon>Eukaryota</taxon>
        <taxon>Metazoa</taxon>
        <taxon>Ecdysozoa</taxon>
        <taxon>Arthropoda</taxon>
        <taxon>Hexapoda</taxon>
        <taxon>Insecta</taxon>
        <taxon>Pterygota</taxon>
        <taxon>Neoptera</taxon>
        <taxon>Endopterygota</taxon>
        <taxon>Coleoptera</taxon>
        <taxon>Polyphaga</taxon>
        <taxon>Cucujiformia</taxon>
        <taxon>Coccinelloidea</taxon>
        <taxon>Coccinellidae</taxon>
        <taxon>Epilachninae</taxon>
        <taxon>Epilachnini</taxon>
        <taxon>Henosepilachna</taxon>
    </lineage>
</organism>
<accession>A0AAW1VCB7</accession>
<comment type="caution">
    <text evidence="1">The sequence shown here is derived from an EMBL/GenBank/DDBJ whole genome shotgun (WGS) entry which is preliminary data.</text>
</comment>
<dbReference type="AlphaFoldDB" id="A0AAW1VCB7"/>